<dbReference type="SMART" id="SM00079">
    <property type="entry name" value="PBPe"/>
    <property type="match status" value="1"/>
</dbReference>
<evidence type="ECO:0000256" key="19">
    <source>
        <dbReference type="SAM" id="Phobius"/>
    </source>
</evidence>
<gene>
    <name evidence="22" type="ORF">HICCMSTLAB_LOCUS7260</name>
</gene>
<dbReference type="PANTHER" id="PTHR18966">
    <property type="entry name" value="IONOTROPIC GLUTAMATE RECEPTOR"/>
    <property type="match status" value="1"/>
</dbReference>
<feature type="domain" description="Ionotropic glutamate receptor C-terminal" evidence="20">
    <location>
        <begin position="381"/>
        <end position="754"/>
    </location>
</feature>
<proteinExistence type="inferred from homology"/>
<dbReference type="Pfam" id="PF10613">
    <property type="entry name" value="Lig_chan-Glu_bd"/>
    <property type="match status" value="1"/>
</dbReference>
<feature type="binding site" evidence="15">
    <location>
        <position position="640"/>
    </location>
    <ligand>
        <name>L-glutamate</name>
        <dbReference type="ChEBI" id="CHEBI:29985"/>
    </ligand>
</feature>
<keyword evidence="7" id="KW-0406">Ion transport</keyword>
<feature type="binding site" evidence="15">
    <location>
        <position position="641"/>
    </location>
    <ligand>
        <name>L-glutamate</name>
        <dbReference type="ChEBI" id="CHEBI:29985"/>
    </ligand>
</feature>
<evidence type="ECO:0000256" key="4">
    <source>
        <dbReference type="ARBA" id="ARBA00022692"/>
    </source>
</evidence>
<dbReference type="SUPFAM" id="SSF53822">
    <property type="entry name" value="Periplasmic binding protein-like I"/>
    <property type="match status" value="1"/>
</dbReference>
<feature type="binding site" evidence="15">
    <location>
        <position position="469"/>
    </location>
    <ligand>
        <name>L-glutamate</name>
        <dbReference type="ChEBI" id="CHEBI:29985"/>
    </ligand>
</feature>
<dbReference type="PRINTS" id="PR00177">
    <property type="entry name" value="NMDARECEPTOR"/>
</dbReference>
<dbReference type="FunFam" id="3.40.190.10:FF:000061">
    <property type="entry name" value="Glutamate receptor, ionotropic kainate"/>
    <property type="match status" value="1"/>
</dbReference>
<dbReference type="SMART" id="SM00918">
    <property type="entry name" value="Lig_chan-Glu_bd"/>
    <property type="match status" value="1"/>
</dbReference>
<feature type="domain" description="Ionotropic glutamate receptor L-glutamate and glycine-binding" evidence="21">
    <location>
        <begin position="391"/>
        <end position="458"/>
    </location>
</feature>
<keyword evidence="10" id="KW-0325">Glycoprotein</keyword>
<comment type="similarity">
    <text evidence="1">Belongs to the glutamate-gated ion channel (TC 1.A.10.1) family.</text>
</comment>
<dbReference type="Pfam" id="PF00060">
    <property type="entry name" value="Lig_chan"/>
    <property type="match status" value="1"/>
</dbReference>
<accession>A0A8J2MTC7</accession>
<organism evidence="22 23">
    <name type="scientific">Cotesia congregata</name>
    <name type="common">Parasitoid wasp</name>
    <name type="synonym">Apanteles congregatus</name>
    <dbReference type="NCBI Taxonomy" id="51543"/>
    <lineage>
        <taxon>Eukaryota</taxon>
        <taxon>Metazoa</taxon>
        <taxon>Ecdysozoa</taxon>
        <taxon>Arthropoda</taxon>
        <taxon>Hexapoda</taxon>
        <taxon>Insecta</taxon>
        <taxon>Pterygota</taxon>
        <taxon>Neoptera</taxon>
        <taxon>Endopterygota</taxon>
        <taxon>Hymenoptera</taxon>
        <taxon>Apocrita</taxon>
        <taxon>Ichneumonoidea</taxon>
        <taxon>Braconidae</taxon>
        <taxon>Microgastrinae</taxon>
        <taxon>Cotesia</taxon>
    </lineage>
</organism>
<dbReference type="Gene3D" id="1.10.287.70">
    <property type="match status" value="1"/>
</dbReference>
<dbReference type="Proteomes" id="UP000786811">
    <property type="component" value="Unassembled WGS sequence"/>
</dbReference>
<feature type="site" description="Crucial to convey clamshell closure to channel opening" evidence="16">
    <location>
        <position position="619"/>
    </location>
</feature>
<evidence type="ECO:0000259" key="20">
    <source>
        <dbReference type="SMART" id="SM00079"/>
    </source>
</evidence>
<feature type="transmembrane region" description="Helical" evidence="19">
    <location>
        <begin position="590"/>
        <end position="613"/>
    </location>
</feature>
<keyword evidence="8 19" id="KW-0472">Membrane</keyword>
<evidence type="ECO:0000256" key="6">
    <source>
        <dbReference type="ARBA" id="ARBA00023018"/>
    </source>
</evidence>
<feature type="compositionally biased region" description="Low complexity" evidence="18">
    <location>
        <begin position="834"/>
        <end position="852"/>
    </location>
</feature>
<dbReference type="GO" id="GO:0015276">
    <property type="term" value="F:ligand-gated monoatomic ion channel activity"/>
    <property type="evidence" value="ECO:0007669"/>
    <property type="project" value="InterPro"/>
</dbReference>
<feature type="binding site" evidence="15">
    <location>
        <position position="691"/>
    </location>
    <ligand>
        <name>L-glutamate</name>
        <dbReference type="ChEBI" id="CHEBI:29985"/>
    </ligand>
</feature>
<dbReference type="OrthoDB" id="5984008at2759"/>
<dbReference type="FunFam" id="3.40.190.10:FF:000178">
    <property type="entry name" value="Glutamate receptor subunit"/>
    <property type="match status" value="1"/>
</dbReference>
<dbReference type="InterPro" id="IPR028082">
    <property type="entry name" value="Peripla_BP_I"/>
</dbReference>
<evidence type="ECO:0000256" key="7">
    <source>
        <dbReference type="ARBA" id="ARBA00023065"/>
    </source>
</evidence>
<evidence type="ECO:0000313" key="22">
    <source>
        <dbReference type="EMBL" id="CAG5093934.1"/>
    </source>
</evidence>
<evidence type="ECO:0000256" key="3">
    <source>
        <dbReference type="ARBA" id="ARBA00022475"/>
    </source>
</evidence>
<evidence type="ECO:0000256" key="14">
    <source>
        <dbReference type="ARBA" id="ARBA00034104"/>
    </source>
</evidence>
<evidence type="ECO:0000256" key="17">
    <source>
        <dbReference type="PIRSR" id="PIRSR601508-3"/>
    </source>
</evidence>
<dbReference type="InterPro" id="IPR001508">
    <property type="entry name" value="Iono_Glu_rcpt_met"/>
</dbReference>
<reference evidence="22" key="1">
    <citation type="submission" date="2021-04" db="EMBL/GenBank/DDBJ databases">
        <authorList>
            <person name="Chebbi M.A.C M."/>
        </authorList>
    </citation>
    <scope>NUCLEOTIDE SEQUENCE</scope>
</reference>
<keyword evidence="12" id="KW-1071">Ligand-gated ion channel</keyword>
<dbReference type="Gene3D" id="3.40.50.2300">
    <property type="match status" value="2"/>
</dbReference>
<comment type="subcellular location">
    <subcellularLocation>
        <location evidence="14">Postsynaptic cell membrane</location>
        <topology evidence="14">Multi-pass membrane protein</topology>
    </subcellularLocation>
</comment>
<protein>
    <submittedName>
        <fullName evidence="22">Kainate 2 (Homo sapiens)</fullName>
    </submittedName>
</protein>
<keyword evidence="13" id="KW-0407">Ion channel</keyword>
<evidence type="ECO:0000256" key="12">
    <source>
        <dbReference type="ARBA" id="ARBA00023286"/>
    </source>
</evidence>
<evidence type="ECO:0000256" key="1">
    <source>
        <dbReference type="ARBA" id="ARBA00008685"/>
    </source>
</evidence>
<evidence type="ECO:0000256" key="5">
    <source>
        <dbReference type="ARBA" id="ARBA00022989"/>
    </source>
</evidence>
<keyword evidence="2" id="KW-0813">Transport</keyword>
<evidence type="ECO:0000313" key="23">
    <source>
        <dbReference type="Proteomes" id="UP000786811"/>
    </source>
</evidence>
<dbReference type="Pfam" id="PF01094">
    <property type="entry name" value="ANF_receptor"/>
    <property type="match status" value="1"/>
</dbReference>
<dbReference type="Gene3D" id="3.40.190.10">
    <property type="entry name" value="Periplasmic binding protein-like II"/>
    <property type="match status" value="2"/>
</dbReference>
<keyword evidence="5 19" id="KW-1133">Transmembrane helix</keyword>
<evidence type="ECO:0000256" key="13">
    <source>
        <dbReference type="ARBA" id="ARBA00023303"/>
    </source>
</evidence>
<feature type="transmembrane region" description="Helical" evidence="19">
    <location>
        <begin position="772"/>
        <end position="799"/>
    </location>
</feature>
<dbReference type="GO" id="GO:0038023">
    <property type="term" value="F:signaling receptor activity"/>
    <property type="evidence" value="ECO:0007669"/>
    <property type="project" value="InterPro"/>
</dbReference>
<evidence type="ECO:0000256" key="10">
    <source>
        <dbReference type="ARBA" id="ARBA00023180"/>
    </source>
</evidence>
<evidence type="ECO:0000256" key="15">
    <source>
        <dbReference type="PIRSR" id="PIRSR601508-1"/>
    </source>
</evidence>
<evidence type="ECO:0000256" key="11">
    <source>
        <dbReference type="ARBA" id="ARBA00023257"/>
    </source>
</evidence>
<feature type="disulfide bond" evidence="17">
    <location>
        <begin position="54"/>
        <end position="297"/>
    </location>
</feature>
<evidence type="ECO:0000256" key="16">
    <source>
        <dbReference type="PIRSR" id="PIRSR601508-2"/>
    </source>
</evidence>
<dbReference type="FunFam" id="1.10.287.70:FF:000010">
    <property type="entry name" value="Putative glutamate receptor ionotropic kainate 1"/>
    <property type="match status" value="1"/>
</dbReference>
<keyword evidence="9" id="KW-0675">Receptor</keyword>
<evidence type="ECO:0000256" key="8">
    <source>
        <dbReference type="ARBA" id="ARBA00023136"/>
    </source>
</evidence>
<keyword evidence="23" id="KW-1185">Reference proteome</keyword>
<dbReference type="InterPro" id="IPR001828">
    <property type="entry name" value="ANF_lig-bd_rcpt"/>
</dbReference>
<evidence type="ECO:0000259" key="21">
    <source>
        <dbReference type="SMART" id="SM00918"/>
    </source>
</evidence>
<feature type="transmembrane region" description="Helical" evidence="19">
    <location>
        <begin position="514"/>
        <end position="531"/>
    </location>
</feature>
<dbReference type="EMBL" id="CAJNRD030001120">
    <property type="protein sequence ID" value="CAG5093934.1"/>
    <property type="molecule type" value="Genomic_DNA"/>
</dbReference>
<keyword evidence="17" id="KW-1015">Disulfide bond</keyword>
<dbReference type="GO" id="GO:0045211">
    <property type="term" value="C:postsynaptic membrane"/>
    <property type="evidence" value="ECO:0007669"/>
    <property type="project" value="UniProtKB-SubCell"/>
</dbReference>
<dbReference type="InterPro" id="IPR001320">
    <property type="entry name" value="Iontro_rcpt_C"/>
</dbReference>
<feature type="non-terminal residue" evidence="22">
    <location>
        <position position="895"/>
    </location>
</feature>
<keyword evidence="4 19" id="KW-0812">Transmembrane</keyword>
<sequence length="895" mass="100551">TGAIFHDGEEANLDAIQKALVIINNRDVPIFKLELKTKWINSSTDSFKTSLEACSLVAEGVAAIFGPGNPHTRNIVSSIASKFQIPHIEYSFRRMDDIKASHSTIRAYPDSDKISDALAKMMESMSWRQFTILYEKDDALSRLQKILWQHGPKDAPVTIRQLKPTYAKHSNEPNYRPLLKEVAKSSDFNVIIDAEPENLETIVKQMHEVKLLRDYYNYFITALHVPGDSMRTWLNKSEANVTTIQIIKQNQHDLLTVESAVLFDAVLLFGDALEVLQARLKINENFPLIIKPEPLSCDDPEVVYEAGYNLTKLMHELSSEGPTTGLMKFDENGGRTFNVSFHEFREEKANSSAEWIDGEFILKRSEEDRVKSAILDIEKKEFRVTTRVGAPWIIKVEDMTRGMQIDDGRYEGYAIDLITEMSEIMKFKFKFQFVPDKQFGVQDPDTKQWNGMIGQLLNREADLAVCDFTITKARESVVDFTMPFMNLGISILYLKPEDKKPELFAFLSPFSTDVWIYVVTAYLAVSVMFFIQARMSPNEWMNPHPCVSEPEELENSFSLKNSLWTTVGALMQQGSDIAPTAGSIRAIAGLWWFFVLIMVSSYTANLAAFLTAVKMGNTINNVEELAAQSKVKYGSQGKGSTAAFFSGSNVTTYQKMWETMMDAKPSVFVGSNDEGVDRVLKGKYLYAFLMESTAIEYNVLRDCNLMQVGSLLDNKGYGIALPPNSPYRTKLSLAILQLQEKGTLRALKTKWWERGSKNCSKSEPDGGGELTIAHVGGVFLVLIAGVSMSLICGIVEFLWNVRKVAVEEKITPKEALIAELKFAINISQDTKPVRISQSTSRSSRSQSSGSSSEKNRSTRASTARSFLRLDILDKVELNSRKDSTPASKSNNKLKL</sequence>
<feature type="binding site" evidence="15">
    <location>
        <position position="474"/>
    </location>
    <ligand>
        <name>L-glutamate</name>
        <dbReference type="ChEBI" id="CHEBI:29985"/>
    </ligand>
</feature>
<feature type="region of interest" description="Disordered" evidence="18">
    <location>
        <begin position="833"/>
        <end position="862"/>
    </location>
</feature>
<dbReference type="SUPFAM" id="SSF53850">
    <property type="entry name" value="Periplasmic binding protein-like II"/>
    <property type="match status" value="1"/>
</dbReference>
<keyword evidence="6" id="KW-0770">Synapse</keyword>
<dbReference type="AlphaFoldDB" id="A0A8J2MTC7"/>
<evidence type="ECO:0000256" key="18">
    <source>
        <dbReference type="SAM" id="MobiDB-lite"/>
    </source>
</evidence>
<dbReference type="InterPro" id="IPR019594">
    <property type="entry name" value="Glu/Gly-bd"/>
</dbReference>
<dbReference type="InterPro" id="IPR015683">
    <property type="entry name" value="Ionotropic_Glu_rcpt"/>
</dbReference>
<name>A0A8J2MTC7_COTCN</name>
<keyword evidence="3" id="KW-1003">Cell membrane</keyword>
<feature type="disulfide bond" evidence="17">
    <location>
        <begin position="703"/>
        <end position="759"/>
    </location>
</feature>
<evidence type="ECO:0000256" key="2">
    <source>
        <dbReference type="ARBA" id="ARBA00022448"/>
    </source>
</evidence>
<comment type="caution">
    <text evidence="22">The sequence shown here is derived from an EMBL/GenBank/DDBJ whole genome shotgun (WGS) entry which is preliminary data.</text>
</comment>
<keyword evidence="11" id="KW-0628">Postsynaptic cell membrane</keyword>
<evidence type="ECO:0000256" key="9">
    <source>
        <dbReference type="ARBA" id="ARBA00023170"/>
    </source>
</evidence>